<dbReference type="InterPro" id="IPR013552">
    <property type="entry name" value="Thioester_dom"/>
</dbReference>
<dbReference type="PANTHER" id="PTHR36108:SF13">
    <property type="entry name" value="COLOSSIN-B-RELATED"/>
    <property type="match status" value="1"/>
</dbReference>
<feature type="transmembrane region" description="Helical" evidence="4">
    <location>
        <begin position="1376"/>
        <end position="1398"/>
    </location>
</feature>
<feature type="signal peptide" evidence="5">
    <location>
        <begin position="1"/>
        <end position="22"/>
    </location>
</feature>
<feature type="domain" description="SpaA-like prealbumin fold" evidence="7">
    <location>
        <begin position="422"/>
        <end position="505"/>
    </location>
</feature>
<accession>A0A096DCY7</accession>
<feature type="chain" id="PRO_5039585664" description="TonB-dependent receptor" evidence="5">
    <location>
        <begin position="23"/>
        <end position="1409"/>
    </location>
</feature>
<evidence type="ECO:0008006" key="10">
    <source>
        <dbReference type="Google" id="ProtNLM"/>
    </source>
</evidence>
<keyword evidence="9" id="KW-1185">Reference proteome</keyword>
<evidence type="ECO:0000313" key="9">
    <source>
        <dbReference type="Proteomes" id="UP000029585"/>
    </source>
</evidence>
<protein>
    <recommendedName>
        <fullName evidence="10">TonB-dependent receptor</fullName>
    </recommendedName>
</protein>
<keyword evidence="4" id="KW-0472">Membrane</keyword>
<evidence type="ECO:0000256" key="1">
    <source>
        <dbReference type="ARBA" id="ARBA00007257"/>
    </source>
</evidence>
<evidence type="ECO:0000256" key="4">
    <source>
        <dbReference type="SAM" id="Phobius"/>
    </source>
</evidence>
<feature type="domain" description="SpaA-like prealbumin fold" evidence="7">
    <location>
        <begin position="618"/>
        <end position="711"/>
    </location>
</feature>
<dbReference type="InterPro" id="IPR013783">
    <property type="entry name" value="Ig-like_fold"/>
</dbReference>
<evidence type="ECO:0000259" key="7">
    <source>
        <dbReference type="Pfam" id="PF17802"/>
    </source>
</evidence>
<reference evidence="8 9" key="1">
    <citation type="submission" date="2011-08" db="EMBL/GenBank/DDBJ databases">
        <title>The Genome Sequence of Clostridium orbiscindens 1_3_50AFAA.</title>
        <authorList>
            <consortium name="The Broad Institute Genome Sequencing Platform"/>
            <person name="Earl A."/>
            <person name="Ward D."/>
            <person name="Feldgarden M."/>
            <person name="Gevers D."/>
            <person name="Daigneault M."/>
            <person name="Strauss J."/>
            <person name="Allen-Vercoe E."/>
            <person name="Young S.K."/>
            <person name="Zeng Q."/>
            <person name="Gargeya S."/>
            <person name="Fitzgerald M."/>
            <person name="Haas B."/>
            <person name="Abouelleil A."/>
            <person name="Alvarado L."/>
            <person name="Arachchi H.M."/>
            <person name="Berlin A."/>
            <person name="Brown A."/>
            <person name="Chapman S.B."/>
            <person name="Chen Z."/>
            <person name="Dunbar C."/>
            <person name="Freedman E."/>
            <person name="Gearin G."/>
            <person name="Gellesch M."/>
            <person name="Goldberg J."/>
            <person name="Griggs A."/>
            <person name="Gujja S."/>
            <person name="Heiman D."/>
            <person name="Howarth C."/>
            <person name="Larson L."/>
            <person name="Lui A."/>
            <person name="MacDonald P.J.P."/>
            <person name="Montmayeur A."/>
            <person name="Murphy C."/>
            <person name="Neiman D."/>
            <person name="Pearson M."/>
            <person name="Priest M."/>
            <person name="Roberts A."/>
            <person name="Saif S."/>
            <person name="Shea T."/>
            <person name="Shenoy N."/>
            <person name="Sisk P."/>
            <person name="Stolte C."/>
            <person name="Sykes S."/>
            <person name="Wortman J."/>
            <person name="Nusbaum C."/>
            <person name="Birren B."/>
        </authorList>
    </citation>
    <scope>NUCLEOTIDE SEQUENCE [LARGE SCALE GENOMIC DNA]</scope>
    <source>
        <strain evidence="8 9">1_3_50AFAA</strain>
    </source>
</reference>
<feature type="domain" description="SpaA-like prealbumin fold" evidence="7">
    <location>
        <begin position="1171"/>
        <end position="1264"/>
    </location>
</feature>
<dbReference type="PANTHER" id="PTHR36108">
    <property type="entry name" value="COLOSSIN-B-RELATED"/>
    <property type="match status" value="1"/>
</dbReference>
<dbReference type="Gene3D" id="2.60.40.1120">
    <property type="entry name" value="Carboxypeptidase-like, regulatory domain"/>
    <property type="match status" value="1"/>
</dbReference>
<dbReference type="Gene3D" id="2.60.40.10">
    <property type="entry name" value="Immunoglobulins"/>
    <property type="match status" value="9"/>
</dbReference>
<dbReference type="eggNOG" id="COG4932">
    <property type="taxonomic scope" value="Bacteria"/>
</dbReference>
<evidence type="ECO:0000259" key="6">
    <source>
        <dbReference type="Pfam" id="PF08341"/>
    </source>
</evidence>
<feature type="domain" description="SpaA-like prealbumin fold" evidence="7">
    <location>
        <begin position="718"/>
        <end position="809"/>
    </location>
</feature>
<dbReference type="InterPro" id="IPR013784">
    <property type="entry name" value="Carb-bd-like_fold"/>
</dbReference>
<comment type="caution">
    <text evidence="8">The sequence shown here is derived from an EMBL/GenBank/DDBJ whole genome shotgun (WGS) entry which is preliminary data.</text>
</comment>
<evidence type="ECO:0000256" key="5">
    <source>
        <dbReference type="SAM" id="SignalP"/>
    </source>
</evidence>
<dbReference type="SUPFAM" id="SSF49452">
    <property type="entry name" value="Starch-binding domain-like"/>
    <property type="match status" value="1"/>
</dbReference>
<keyword evidence="4" id="KW-1133">Transmembrane helix</keyword>
<sequence length="1409" mass="153100">MKALKKPLSLFLAFLMCFGVFAGTGVTAFAAGETMTTYMVDIPRASDPNKAGWGHSDMSFLGGWSAQANDSFSVHTQDAYNGKAIYCIEPGIGVKTGDQYTGRGEDFWDNYPSHLNPTIPPSTIKEYIGRIMTYGWQGNADTSWNSNNPDDANEMAGYIATQLLVWETVVGERDSQFNHVDANAQGKNNVAEYISSSHPLRSQIFSQYSAIESAVKRHTMLPSFFSGSPDARAYELKWDGEKYSVTLTDTNNVLGDYTFTSSTTGLNFSVDGNQLTITSNQAIKGSVTVKAEKITAQRSGVVVWTDGVTGGGTQDFATYGATVSDQMVGYLNLEVKTGNMKLIKTSEDGKVEGISFTITGEGYSATKTTNSAGEIDITDLNPGVYTVTEQAIDKYEPQATQRVTIVSGQTATVNFNNVLKRGSLEVTKTSEDGLVEGMTFHLYGTSLSGLPVDEYAVTDSSGVARFENVLIGSDFVLEEVDTPIRYVVPEAQSATIAWNEVTNKSVNNVLKKFRVTVTKSDVETGAPQGDGSLAGATYGLYKGDTLIDSYTTDENGQFTTDYYICDSDWTIREINPSEGYLLDSTIHKVGAEPELYEIELNDTANDVTEQVIKGDIAIIKHTDDGETQIETPEVGAEFQIYLKAAGSYDAAKESERDVLTCDENGFAQSKKLPYGTYIVHQTKGWEGRELMDDFEVYIAQDGQTYRYLINNANFESFIKVVKVDAETGVTIPYAGAGFQIYRPDGSKVEMTFTYPTPTTIDTFYTNAEGYLVTPEKLEYGSGYSLVEVQAPYGYVLDSTPVYFDVTEDASSEEGGVTVIKVTKPNMAQKGVIKVSKTGEVFSTVTESNGVYQPVYDVTGLSGAVFEITALEDVYTLDGTLRYSAGEVVDTITTGEDGTAQSQPLYLGKFQVKEIEFPHGMVDTGENVTNVELVYAGQEVEITETSASFYNQRQKAQVTLNKLLEQDEAFGIGVNGEISAVTFGLYAQQDIPAADGSVIPADGLLEIVSVAENGQAVCATDLPFGSFYLKELSTDSHYLLNGETFPFTFEYGGPSVAVVEITANDGEAITNELIRGEIHGLKTDENGAGLGGAVIGLFKSDESEFTAENTIATATSADDGSFSFTDVPYGNWVLKELESPEGFVLSDEVISVTIEEDGQVVEISFANERVYGDLRLTKVDKDYPDNKLTGAEFEVYRDTNGNKELDEGDELLGKLEETSTGIYEMSHILYGGVFVKETKAPEGYLLDENAYYVEIVENGKIYEVENEAGKGFVNAAQTGSLRIEKTSSDGKVEGFSFRVTGANGYDQTFKTDSTGKIEITGLRVGDYTVSEVSDNASANYVLPADKTVTIFSDKTTVAQMHNELRDTPKTGDESKPWLWMTLMGVSAAGAAVLGIAAYVSKRRKDEESAE</sequence>
<proteinExistence type="inferred from homology"/>
<name>A0A096DCY7_FLAPL</name>
<dbReference type="Proteomes" id="UP000029585">
    <property type="component" value="Unassembled WGS sequence"/>
</dbReference>
<feature type="domain" description="SpaA-like prealbumin fold" evidence="7">
    <location>
        <begin position="515"/>
        <end position="601"/>
    </location>
</feature>
<feature type="domain" description="SpaA-like prealbumin fold" evidence="7">
    <location>
        <begin position="858"/>
        <end position="942"/>
    </location>
</feature>
<keyword evidence="2" id="KW-0964">Secreted</keyword>
<dbReference type="EMBL" id="ADLO01000059">
    <property type="protein sequence ID" value="KGF55339.1"/>
    <property type="molecule type" value="Genomic_DNA"/>
</dbReference>
<dbReference type="Pfam" id="PF08341">
    <property type="entry name" value="TED"/>
    <property type="match status" value="1"/>
</dbReference>
<feature type="domain" description="Thioester" evidence="6">
    <location>
        <begin position="85"/>
        <end position="185"/>
    </location>
</feature>
<dbReference type="InterPro" id="IPR041033">
    <property type="entry name" value="SpaA_PFL_dom_1"/>
</dbReference>
<feature type="domain" description="SpaA-like prealbumin fold" evidence="7">
    <location>
        <begin position="1076"/>
        <end position="1167"/>
    </location>
</feature>
<feature type="domain" description="SpaA-like prealbumin fold" evidence="7">
    <location>
        <begin position="338"/>
        <end position="417"/>
    </location>
</feature>
<evidence type="ECO:0000256" key="2">
    <source>
        <dbReference type="ARBA" id="ARBA00022525"/>
    </source>
</evidence>
<dbReference type="GO" id="GO:0030246">
    <property type="term" value="F:carbohydrate binding"/>
    <property type="evidence" value="ECO:0007669"/>
    <property type="project" value="InterPro"/>
</dbReference>
<keyword evidence="3 5" id="KW-0732">Signal</keyword>
<gene>
    <name evidence="8" type="ORF">HMPREF9460_02074</name>
</gene>
<dbReference type="HOGENOM" id="CLU_005033_0_0_9"/>
<organism evidence="8 9">
    <name type="scientific">Flavonifractor plautii 1_3_50AFAA</name>
    <dbReference type="NCBI Taxonomy" id="742738"/>
    <lineage>
        <taxon>Bacteria</taxon>
        <taxon>Bacillati</taxon>
        <taxon>Bacillota</taxon>
        <taxon>Clostridia</taxon>
        <taxon>Eubacteriales</taxon>
        <taxon>Oscillospiraceae</taxon>
        <taxon>Flavonifractor</taxon>
    </lineage>
</organism>
<keyword evidence="4" id="KW-0812">Transmembrane</keyword>
<feature type="domain" description="SpaA-like prealbumin fold" evidence="7">
    <location>
        <begin position="1278"/>
        <end position="1362"/>
    </location>
</feature>
<dbReference type="SUPFAM" id="SSF49478">
    <property type="entry name" value="Cna protein B-type domain"/>
    <property type="match status" value="2"/>
</dbReference>
<evidence type="ECO:0000313" key="8">
    <source>
        <dbReference type="EMBL" id="KGF55339.1"/>
    </source>
</evidence>
<dbReference type="PATRIC" id="fig|742738.3.peg.2123"/>
<comment type="similarity">
    <text evidence="1">Belongs to the serine-aspartate repeat-containing protein (SDr) family.</text>
</comment>
<dbReference type="RefSeq" id="WP_009258163.1">
    <property type="nucleotide sequence ID" value="NZ_KN174163.1"/>
</dbReference>
<evidence type="ECO:0000256" key="3">
    <source>
        <dbReference type="ARBA" id="ARBA00022729"/>
    </source>
</evidence>
<dbReference type="Pfam" id="PF17802">
    <property type="entry name" value="SpaA"/>
    <property type="match status" value="9"/>
</dbReference>